<dbReference type="Gene3D" id="3.90.1150.10">
    <property type="entry name" value="Aspartate Aminotransferase, domain 1"/>
    <property type="match status" value="1"/>
</dbReference>
<dbReference type="InterPro" id="IPR001917">
    <property type="entry name" value="Aminotrans_II_pyridoxalP_BS"/>
</dbReference>
<keyword evidence="7" id="KW-0093">Biotin biosynthesis</keyword>
<reference evidence="14 15" key="1">
    <citation type="submission" date="2023-09" db="EMBL/GenBank/DDBJ databases">
        <authorList>
            <person name="Rey-Velasco X."/>
        </authorList>
    </citation>
    <scope>NUCLEOTIDE SEQUENCE [LARGE SCALE GENOMIC DNA]</scope>
    <source>
        <strain evidence="14 15">W345</strain>
    </source>
</reference>
<dbReference type="NCBIfam" id="NF047599">
    <property type="entry name" value="SerpalmtaseBetaP"/>
    <property type="match status" value="1"/>
</dbReference>
<dbReference type="InterPro" id="IPR015422">
    <property type="entry name" value="PyrdxlP-dep_Trfase_small"/>
</dbReference>
<dbReference type="Proteomes" id="UP001254608">
    <property type="component" value="Unassembled WGS sequence"/>
</dbReference>
<dbReference type="EMBL" id="JAVRIC010000026">
    <property type="protein sequence ID" value="MDT0498779.1"/>
    <property type="molecule type" value="Genomic_DNA"/>
</dbReference>
<dbReference type="Pfam" id="PF00155">
    <property type="entry name" value="Aminotran_1_2"/>
    <property type="match status" value="1"/>
</dbReference>
<dbReference type="RefSeq" id="WP_311366191.1">
    <property type="nucleotide sequence ID" value="NZ_JAVRIC010000026.1"/>
</dbReference>
<evidence type="ECO:0000256" key="2">
    <source>
        <dbReference type="ARBA" id="ARBA00004746"/>
    </source>
</evidence>
<evidence type="ECO:0000256" key="10">
    <source>
        <dbReference type="ARBA" id="ARBA00033381"/>
    </source>
</evidence>
<dbReference type="PANTHER" id="PTHR13693">
    <property type="entry name" value="CLASS II AMINOTRANSFERASE/8-AMINO-7-OXONONANOATE SYNTHASE"/>
    <property type="match status" value="1"/>
</dbReference>
<evidence type="ECO:0000256" key="8">
    <source>
        <dbReference type="ARBA" id="ARBA00022898"/>
    </source>
</evidence>
<dbReference type="InterPro" id="IPR015424">
    <property type="entry name" value="PyrdxlP-dep_Trfase"/>
</dbReference>
<comment type="subunit">
    <text evidence="4">Homodimer.</text>
</comment>
<dbReference type="InterPro" id="IPR015421">
    <property type="entry name" value="PyrdxlP-dep_Trfase_major"/>
</dbReference>
<comment type="cofactor">
    <cofactor evidence="1 12">
        <name>pyridoxal 5'-phosphate</name>
        <dbReference type="ChEBI" id="CHEBI:597326"/>
    </cofactor>
</comment>
<proteinExistence type="inferred from homology"/>
<keyword evidence="6" id="KW-0808">Transferase</keyword>
<protein>
    <recommendedName>
        <fullName evidence="5">8-amino-7-oxononanoate synthase</fullName>
        <ecNumber evidence="5">2.3.1.47</ecNumber>
    </recommendedName>
    <alternativeName>
        <fullName evidence="9">7-keto-8-amino-pelargonic acid synthase</fullName>
    </alternativeName>
    <alternativeName>
        <fullName evidence="10">8-amino-7-ketopelargonate synthase</fullName>
    </alternativeName>
</protein>
<evidence type="ECO:0000259" key="13">
    <source>
        <dbReference type="Pfam" id="PF00155"/>
    </source>
</evidence>
<sequence length="401" mass="42358">MSLFDKFATQRALQTALADDGRVASLATPMGVIHSATSATIDGRRMVLAGTNNYLGLTFDDECRAAAIAAIETHGTGTTGSRMASGNYAGHRALEQAMADAFGWPSAIVFSTGYQANLGAISALAGADDFLMVDGDSHASIHDACKLSAATTIRFRHNDPDNLDRRLARLGDDAKRTLVVVESLYSTLGDRAPLRKIVEISKRHGAWLLVDEAHSFGAFGASGMGLCEELGLLDEVDFIVGTFSKSLGGIGGFCVSRHADLELLRLASRPYIFTASPAPAVIAATHQALRRVLSGQDLRERLMGHARRFYAQTAALGYRLGAATPGPVAALVFSQRDTAQALWRGLFDAGVYTNLMVPPATPSGLSLVRISLSAAHSDDELSTIIAALAQWAPNLGVSAAD</sequence>
<evidence type="ECO:0000313" key="15">
    <source>
        <dbReference type="Proteomes" id="UP001254608"/>
    </source>
</evidence>
<evidence type="ECO:0000256" key="9">
    <source>
        <dbReference type="ARBA" id="ARBA00032610"/>
    </source>
</evidence>
<dbReference type="EC" id="2.3.1.47" evidence="5"/>
<comment type="pathway">
    <text evidence="2">Cofactor biosynthesis; biotin biosynthesis.</text>
</comment>
<evidence type="ECO:0000256" key="4">
    <source>
        <dbReference type="ARBA" id="ARBA00011738"/>
    </source>
</evidence>
<evidence type="ECO:0000256" key="3">
    <source>
        <dbReference type="ARBA" id="ARBA00010008"/>
    </source>
</evidence>
<keyword evidence="8 12" id="KW-0663">Pyridoxal phosphate</keyword>
<evidence type="ECO:0000256" key="1">
    <source>
        <dbReference type="ARBA" id="ARBA00001933"/>
    </source>
</evidence>
<comment type="caution">
    <text evidence="14">The sequence shown here is derived from an EMBL/GenBank/DDBJ whole genome shotgun (WGS) entry which is preliminary data.</text>
</comment>
<dbReference type="SUPFAM" id="SSF53383">
    <property type="entry name" value="PLP-dependent transferases"/>
    <property type="match status" value="1"/>
</dbReference>
<gene>
    <name evidence="14" type="ORF">RM530_15625</name>
</gene>
<dbReference type="InterPro" id="IPR050087">
    <property type="entry name" value="AON_synthase_class-II"/>
</dbReference>
<dbReference type="InterPro" id="IPR004839">
    <property type="entry name" value="Aminotransferase_I/II_large"/>
</dbReference>
<dbReference type="Gene3D" id="3.40.640.10">
    <property type="entry name" value="Type I PLP-dependent aspartate aminotransferase-like (Major domain)"/>
    <property type="match status" value="1"/>
</dbReference>
<accession>A0ABU2WMD9</accession>
<evidence type="ECO:0000256" key="12">
    <source>
        <dbReference type="RuleBase" id="RU003693"/>
    </source>
</evidence>
<evidence type="ECO:0000256" key="6">
    <source>
        <dbReference type="ARBA" id="ARBA00022679"/>
    </source>
</evidence>
<feature type="domain" description="Aminotransferase class I/classII large" evidence="13">
    <location>
        <begin position="50"/>
        <end position="388"/>
    </location>
</feature>
<keyword evidence="15" id="KW-1185">Reference proteome</keyword>
<evidence type="ECO:0000256" key="11">
    <source>
        <dbReference type="ARBA" id="ARBA00047715"/>
    </source>
</evidence>
<evidence type="ECO:0000256" key="5">
    <source>
        <dbReference type="ARBA" id="ARBA00013187"/>
    </source>
</evidence>
<dbReference type="GO" id="GO:0008483">
    <property type="term" value="F:transaminase activity"/>
    <property type="evidence" value="ECO:0007669"/>
    <property type="project" value="UniProtKB-KW"/>
</dbReference>
<evidence type="ECO:0000313" key="14">
    <source>
        <dbReference type="EMBL" id="MDT0498779.1"/>
    </source>
</evidence>
<organism evidence="14 15">
    <name type="scientific">Banduia mediterranea</name>
    <dbReference type="NCBI Taxonomy" id="3075609"/>
    <lineage>
        <taxon>Bacteria</taxon>
        <taxon>Pseudomonadati</taxon>
        <taxon>Pseudomonadota</taxon>
        <taxon>Gammaproteobacteria</taxon>
        <taxon>Nevskiales</taxon>
        <taxon>Algiphilaceae</taxon>
        <taxon>Banduia</taxon>
    </lineage>
</organism>
<evidence type="ECO:0000256" key="7">
    <source>
        <dbReference type="ARBA" id="ARBA00022756"/>
    </source>
</evidence>
<dbReference type="PROSITE" id="PS00599">
    <property type="entry name" value="AA_TRANSFER_CLASS_2"/>
    <property type="match status" value="1"/>
</dbReference>
<name>A0ABU2WMD9_9GAMM</name>
<keyword evidence="14" id="KW-0032">Aminotransferase</keyword>
<comment type="catalytic activity">
    <reaction evidence="11">
        <text>6-carboxyhexanoyl-[ACP] + L-alanine + H(+) = (8S)-8-amino-7-oxononanoate + holo-[ACP] + CO2</text>
        <dbReference type="Rhea" id="RHEA:42288"/>
        <dbReference type="Rhea" id="RHEA-COMP:9685"/>
        <dbReference type="Rhea" id="RHEA-COMP:9955"/>
        <dbReference type="ChEBI" id="CHEBI:15378"/>
        <dbReference type="ChEBI" id="CHEBI:16526"/>
        <dbReference type="ChEBI" id="CHEBI:57972"/>
        <dbReference type="ChEBI" id="CHEBI:64479"/>
        <dbReference type="ChEBI" id="CHEBI:78846"/>
        <dbReference type="ChEBI" id="CHEBI:149468"/>
        <dbReference type="EC" id="2.3.1.47"/>
    </reaction>
</comment>
<dbReference type="PANTHER" id="PTHR13693:SF100">
    <property type="entry name" value="8-AMINO-7-OXONONANOATE SYNTHASE"/>
    <property type="match status" value="1"/>
</dbReference>
<comment type="similarity">
    <text evidence="3">Belongs to the class-II pyridoxal-phosphate-dependent aminotransferase family. BioF subfamily.</text>
</comment>